<sequence length="113" mass="12674">MHSVSCIRVNRNIGHTRIRFCATHKAWANHQQGRAGSRARRLAAAWPTFLGGDEGLGLHECQRPSRGSRWRPGQPPRQGNWWVEARGHVEYGAWVARLMEGVLSLLASCYAST</sequence>
<accession>A0A074S1D7</accession>
<dbReference type="HOGENOM" id="CLU_2134960_0_0_1"/>
<proteinExistence type="predicted"/>
<organism evidence="1 2">
    <name type="scientific">Rhizoctonia solani 123E</name>
    <dbReference type="NCBI Taxonomy" id="1423351"/>
    <lineage>
        <taxon>Eukaryota</taxon>
        <taxon>Fungi</taxon>
        <taxon>Dikarya</taxon>
        <taxon>Basidiomycota</taxon>
        <taxon>Agaricomycotina</taxon>
        <taxon>Agaricomycetes</taxon>
        <taxon>Cantharellales</taxon>
        <taxon>Ceratobasidiaceae</taxon>
        <taxon>Rhizoctonia</taxon>
    </lineage>
</organism>
<gene>
    <name evidence="1" type="ORF">V565_035950</name>
</gene>
<comment type="caution">
    <text evidence="1">The sequence shown here is derived from an EMBL/GenBank/DDBJ whole genome shotgun (WGS) entry which is preliminary data.</text>
</comment>
<evidence type="ECO:0000313" key="1">
    <source>
        <dbReference type="EMBL" id="KEP53064.1"/>
    </source>
</evidence>
<dbReference type="EMBL" id="AZST01000075">
    <property type="protein sequence ID" value="KEP53064.1"/>
    <property type="molecule type" value="Genomic_DNA"/>
</dbReference>
<dbReference type="AlphaFoldDB" id="A0A074S1D7"/>
<protein>
    <submittedName>
        <fullName evidence="1">Uncharacterized protein</fullName>
    </submittedName>
</protein>
<name>A0A074S1D7_9AGAM</name>
<dbReference type="Proteomes" id="UP000027456">
    <property type="component" value="Unassembled WGS sequence"/>
</dbReference>
<evidence type="ECO:0000313" key="2">
    <source>
        <dbReference type="Proteomes" id="UP000027456"/>
    </source>
</evidence>
<reference evidence="1 2" key="1">
    <citation type="submission" date="2013-12" db="EMBL/GenBank/DDBJ databases">
        <authorList>
            <person name="Cubeta M."/>
            <person name="Pakala S."/>
            <person name="Fedorova N."/>
            <person name="Thomas E."/>
            <person name="Dean R."/>
            <person name="Jabaji S."/>
            <person name="Neate S."/>
            <person name="Toda T."/>
            <person name="Tavantzis S."/>
            <person name="Vilgalys R."/>
            <person name="Bharathan N."/>
            <person name="Pakala S."/>
            <person name="Losada L.S."/>
            <person name="Zafar N."/>
            <person name="Nierman W."/>
        </authorList>
    </citation>
    <scope>NUCLEOTIDE SEQUENCE [LARGE SCALE GENOMIC DNA]</scope>
    <source>
        <strain evidence="1 2">123E</strain>
    </source>
</reference>
<keyword evidence="2" id="KW-1185">Reference proteome</keyword>